<dbReference type="PRINTS" id="PR00033">
    <property type="entry name" value="HTHASNC"/>
</dbReference>
<reference evidence="6" key="1">
    <citation type="submission" date="2018-06" db="EMBL/GenBank/DDBJ databases">
        <authorList>
            <person name="Zhirakovskaya E."/>
        </authorList>
    </citation>
    <scope>NUCLEOTIDE SEQUENCE</scope>
</reference>
<dbReference type="Gene3D" id="1.10.10.10">
    <property type="entry name" value="Winged helix-like DNA-binding domain superfamily/Winged helix DNA-binding domain"/>
    <property type="match status" value="1"/>
</dbReference>
<dbReference type="SUPFAM" id="SSF54909">
    <property type="entry name" value="Dimeric alpha+beta barrel"/>
    <property type="match status" value="1"/>
</dbReference>
<name>A0A3B0SKN0_9ZZZZ</name>
<dbReference type="InterPro" id="IPR000485">
    <property type="entry name" value="AsnC-type_HTH_dom"/>
</dbReference>
<dbReference type="SUPFAM" id="SSF46785">
    <property type="entry name" value="Winged helix' DNA-binding domain"/>
    <property type="match status" value="1"/>
</dbReference>
<dbReference type="PANTHER" id="PTHR30154">
    <property type="entry name" value="LEUCINE-RESPONSIVE REGULATORY PROTEIN"/>
    <property type="match status" value="1"/>
</dbReference>
<dbReference type="EMBL" id="UOEJ01000224">
    <property type="protein sequence ID" value="VAW05978.1"/>
    <property type="molecule type" value="Genomic_DNA"/>
</dbReference>
<dbReference type="Pfam" id="PF13412">
    <property type="entry name" value="HTH_24"/>
    <property type="match status" value="1"/>
</dbReference>
<organism evidence="6">
    <name type="scientific">hydrothermal vent metagenome</name>
    <dbReference type="NCBI Taxonomy" id="652676"/>
    <lineage>
        <taxon>unclassified sequences</taxon>
        <taxon>metagenomes</taxon>
        <taxon>ecological metagenomes</taxon>
    </lineage>
</organism>
<dbReference type="AlphaFoldDB" id="A0A3B0SKN0"/>
<dbReference type="PROSITE" id="PS50956">
    <property type="entry name" value="HTH_ASNC_2"/>
    <property type="match status" value="1"/>
</dbReference>
<keyword evidence="4" id="KW-0804">Transcription</keyword>
<evidence type="ECO:0000256" key="3">
    <source>
        <dbReference type="ARBA" id="ARBA00023159"/>
    </source>
</evidence>
<dbReference type="InterPro" id="IPR011008">
    <property type="entry name" value="Dimeric_a/b-barrel"/>
</dbReference>
<dbReference type="InterPro" id="IPR036388">
    <property type="entry name" value="WH-like_DNA-bd_sf"/>
</dbReference>
<dbReference type="SMART" id="SM00344">
    <property type="entry name" value="HTH_ASNC"/>
    <property type="match status" value="1"/>
</dbReference>
<feature type="domain" description="HTH asnC-type" evidence="5">
    <location>
        <begin position="41"/>
        <end position="102"/>
    </location>
</feature>
<sequence>MCCYIRFFFEIKSSEPQFIQNKILLLHQENMDNHMEKLKPLNKIDRNILNILQTDGRISNVKLAQIINLSPTPCLERVKRLEKEGYIRNYVAILDADLLGASLVSFIEVSLARTTTLALATFREEIWKMPEVQECHMVAGGFDYLIKVRTRDMAHYRKFLGEELSSLSDIRSTHTYVVMEEVKATSAIAISGNDNN</sequence>
<evidence type="ECO:0000256" key="1">
    <source>
        <dbReference type="ARBA" id="ARBA00023015"/>
    </source>
</evidence>
<dbReference type="GO" id="GO:0043565">
    <property type="term" value="F:sequence-specific DNA binding"/>
    <property type="evidence" value="ECO:0007669"/>
    <property type="project" value="InterPro"/>
</dbReference>
<evidence type="ECO:0000256" key="4">
    <source>
        <dbReference type="ARBA" id="ARBA00023163"/>
    </source>
</evidence>
<proteinExistence type="predicted"/>
<dbReference type="PANTHER" id="PTHR30154:SF0">
    <property type="entry name" value="LEUCINE-RESPONSIVE REGULATORY PROTEIN"/>
    <property type="match status" value="1"/>
</dbReference>
<dbReference type="InterPro" id="IPR019888">
    <property type="entry name" value="Tscrpt_reg_AsnC-like"/>
</dbReference>
<dbReference type="CDD" id="cd00090">
    <property type="entry name" value="HTH_ARSR"/>
    <property type="match status" value="1"/>
</dbReference>
<dbReference type="InterPro" id="IPR011991">
    <property type="entry name" value="ArsR-like_HTH"/>
</dbReference>
<evidence type="ECO:0000256" key="2">
    <source>
        <dbReference type="ARBA" id="ARBA00023125"/>
    </source>
</evidence>
<protein>
    <submittedName>
        <fullName evidence="6">Leucine-responsive regulatory protein, regulator for leucine (Or lrp) regulon and high-affinity branched-chain amino acid transport system</fullName>
    </submittedName>
</protein>
<dbReference type="InterPro" id="IPR019887">
    <property type="entry name" value="Tscrpt_reg_AsnC/Lrp_C"/>
</dbReference>
<gene>
    <name evidence="6" type="ORF">MNBD_ALPHA01-1232</name>
</gene>
<accession>A0A3B0SKN0</accession>
<keyword evidence="2" id="KW-0238">DNA-binding</keyword>
<keyword evidence="3" id="KW-0010">Activator</keyword>
<evidence type="ECO:0000313" key="6">
    <source>
        <dbReference type="EMBL" id="VAW05978.1"/>
    </source>
</evidence>
<dbReference type="GO" id="GO:0005829">
    <property type="term" value="C:cytosol"/>
    <property type="evidence" value="ECO:0007669"/>
    <property type="project" value="TreeGrafter"/>
</dbReference>
<dbReference type="GO" id="GO:0043200">
    <property type="term" value="P:response to amino acid"/>
    <property type="evidence" value="ECO:0007669"/>
    <property type="project" value="TreeGrafter"/>
</dbReference>
<dbReference type="Pfam" id="PF01037">
    <property type="entry name" value="AsnC_trans_reg"/>
    <property type="match status" value="1"/>
</dbReference>
<evidence type="ECO:0000259" key="5">
    <source>
        <dbReference type="PROSITE" id="PS50956"/>
    </source>
</evidence>
<dbReference type="InterPro" id="IPR036390">
    <property type="entry name" value="WH_DNA-bd_sf"/>
</dbReference>
<dbReference type="Gene3D" id="3.30.70.920">
    <property type="match status" value="1"/>
</dbReference>
<keyword evidence="1" id="KW-0805">Transcription regulation</keyword>